<dbReference type="Gramene" id="TraesJAG5D03G03218170.1">
    <property type="protein sequence ID" value="TraesJAG5D03G03218170.1.CDS1"/>
    <property type="gene ID" value="TraesJAG5D03G03218170"/>
</dbReference>
<evidence type="ECO:0000256" key="2">
    <source>
        <dbReference type="ARBA" id="ARBA00022771"/>
    </source>
</evidence>
<dbReference type="SUPFAM" id="SSF57850">
    <property type="entry name" value="RING/U-box"/>
    <property type="match status" value="1"/>
</dbReference>
<dbReference type="PROSITE" id="PS50089">
    <property type="entry name" value="ZF_RING_2"/>
    <property type="match status" value="1"/>
</dbReference>
<dbReference type="InterPro" id="IPR013083">
    <property type="entry name" value="Znf_RING/FYVE/PHD"/>
</dbReference>
<dbReference type="STRING" id="4565.A0A3B6N2D7"/>
<keyword evidence="1" id="KW-0479">Metal-binding</keyword>
<keyword evidence="2 4" id="KW-0863">Zinc-finger</keyword>
<dbReference type="Gramene" id="TraesCS5D03G1138900.1">
    <property type="protein sequence ID" value="TraesCS5D03G1138900.1.CDS1"/>
    <property type="gene ID" value="TraesCS5D03G1138900"/>
</dbReference>
<dbReference type="PANTHER" id="PTHR15710:SF236">
    <property type="entry name" value="OS01G0844700 PROTEIN"/>
    <property type="match status" value="1"/>
</dbReference>
<sequence length="217" mass="24037">MASFMEEPPFWCHRCRRLHQTRAGEAVPACPVCAHGREAYVESIVDVVDEITFLEVGQPKDPPARAHAKPLPLVTVREAGFTCPICLDELEPGAHAAETPCQHVYHPACLATWLGARGTCPVCRCKFAAEEGAAGYPDGLILLDLQNGRFALGRRTAGDCLRMVGILDEVGMLVQHPSPPLNRGWRLGLLRWFRAIRARHARRPRARAPLRRENVLA</sequence>
<dbReference type="PANTHER" id="PTHR15710">
    <property type="entry name" value="E3 UBIQUITIN-PROTEIN LIGASE PRAJA"/>
    <property type="match status" value="1"/>
</dbReference>
<dbReference type="Pfam" id="PF13639">
    <property type="entry name" value="zf-RING_2"/>
    <property type="match status" value="1"/>
</dbReference>
<dbReference type="GO" id="GO:0061630">
    <property type="term" value="F:ubiquitin protein ligase activity"/>
    <property type="evidence" value="ECO:0000318"/>
    <property type="project" value="GO_Central"/>
</dbReference>
<evidence type="ECO:0000313" key="6">
    <source>
        <dbReference type="EnsemblPlants" id="TraesCS5D02G521500.1.cds1"/>
    </source>
</evidence>
<reference evidence="6" key="1">
    <citation type="submission" date="2018-08" db="EMBL/GenBank/DDBJ databases">
        <authorList>
            <person name="Rossello M."/>
        </authorList>
    </citation>
    <scope>NUCLEOTIDE SEQUENCE [LARGE SCALE GENOMIC DNA]</scope>
    <source>
        <strain evidence="6">cv. Chinese Spring</strain>
    </source>
</reference>
<dbReference type="Proteomes" id="UP000019116">
    <property type="component" value="Chromosome 5D"/>
</dbReference>
<name>A0A3B6N2D7_WHEAT</name>
<dbReference type="Gene3D" id="3.30.40.10">
    <property type="entry name" value="Zinc/RING finger domain, C3HC4 (zinc finger)"/>
    <property type="match status" value="1"/>
</dbReference>
<evidence type="ECO:0000256" key="1">
    <source>
        <dbReference type="ARBA" id="ARBA00022723"/>
    </source>
</evidence>
<dbReference type="Gramene" id="TraesLDM5D03G03225410.1">
    <property type="protein sequence ID" value="TraesLDM5D03G03225410.1.CDS1"/>
    <property type="gene ID" value="TraesLDM5D03G03225410"/>
</dbReference>
<dbReference type="GO" id="GO:0005737">
    <property type="term" value="C:cytoplasm"/>
    <property type="evidence" value="ECO:0000318"/>
    <property type="project" value="GO_Central"/>
</dbReference>
<evidence type="ECO:0000313" key="7">
    <source>
        <dbReference type="Proteomes" id="UP000019116"/>
    </source>
</evidence>
<protein>
    <recommendedName>
        <fullName evidence="5">RING-type domain-containing protein</fullName>
    </recommendedName>
</protein>
<keyword evidence="3" id="KW-0862">Zinc</keyword>
<dbReference type="InterPro" id="IPR001841">
    <property type="entry name" value="Znf_RING"/>
</dbReference>
<dbReference type="SMART" id="SM00184">
    <property type="entry name" value="RING"/>
    <property type="match status" value="1"/>
</dbReference>
<accession>A0A3B6N2D7</accession>
<dbReference type="EnsemblPlants" id="TraesCS5D02G521500.1">
    <property type="protein sequence ID" value="TraesCS5D02G521500.1.cds1"/>
    <property type="gene ID" value="TraesCS5D02G521500"/>
</dbReference>
<dbReference type="Gramene" id="TraesSTA5D03G03212030.1">
    <property type="protein sequence ID" value="TraesSTA5D03G03212030.1.CDS1"/>
    <property type="gene ID" value="TraesSTA5D03G03212030"/>
</dbReference>
<proteinExistence type="predicted"/>
<dbReference type="Gramene" id="TraesMAC5D03G03220070.1">
    <property type="protein sequence ID" value="TraesMAC5D03G03220070.1.CDS1"/>
    <property type="gene ID" value="TraesMAC5D03G03220070"/>
</dbReference>
<dbReference type="GO" id="GO:0008270">
    <property type="term" value="F:zinc ion binding"/>
    <property type="evidence" value="ECO:0007669"/>
    <property type="project" value="UniProtKB-KW"/>
</dbReference>
<evidence type="ECO:0000256" key="3">
    <source>
        <dbReference type="ARBA" id="ARBA00022833"/>
    </source>
</evidence>
<dbReference type="Gramene" id="TraesNOR5D03G03251270.1">
    <property type="protein sequence ID" value="TraesNOR5D03G03251270.1.CDS1"/>
    <property type="gene ID" value="TraesNOR5D03G03251270"/>
</dbReference>
<dbReference type="GO" id="GO:0016567">
    <property type="term" value="P:protein ubiquitination"/>
    <property type="evidence" value="ECO:0000318"/>
    <property type="project" value="GO_Central"/>
</dbReference>
<organism evidence="6">
    <name type="scientific">Triticum aestivum</name>
    <name type="common">Wheat</name>
    <dbReference type="NCBI Taxonomy" id="4565"/>
    <lineage>
        <taxon>Eukaryota</taxon>
        <taxon>Viridiplantae</taxon>
        <taxon>Streptophyta</taxon>
        <taxon>Embryophyta</taxon>
        <taxon>Tracheophyta</taxon>
        <taxon>Spermatophyta</taxon>
        <taxon>Magnoliopsida</taxon>
        <taxon>Liliopsida</taxon>
        <taxon>Poales</taxon>
        <taxon>Poaceae</taxon>
        <taxon>BOP clade</taxon>
        <taxon>Pooideae</taxon>
        <taxon>Triticodae</taxon>
        <taxon>Triticeae</taxon>
        <taxon>Triticinae</taxon>
        <taxon>Triticum</taxon>
    </lineage>
</organism>
<dbReference type="Gramene" id="TraesCS5D02G521500.1">
    <property type="protein sequence ID" value="TraesCS5D02G521500.1.cds1"/>
    <property type="gene ID" value="TraesCS5D02G521500"/>
</dbReference>
<dbReference type="AlphaFoldDB" id="A0A3B6N2D7"/>
<feature type="domain" description="RING-type" evidence="5">
    <location>
        <begin position="83"/>
        <end position="124"/>
    </location>
</feature>
<evidence type="ECO:0000259" key="5">
    <source>
        <dbReference type="PROSITE" id="PS50089"/>
    </source>
</evidence>
<dbReference type="Gramene" id="TraesWEE_scaffold_062684_01G000100.1">
    <property type="protein sequence ID" value="TraesWEE_scaffold_062684_01G000100.1"/>
    <property type="gene ID" value="TraesWEE_scaffold_062684_01G000100"/>
</dbReference>
<evidence type="ECO:0000256" key="4">
    <source>
        <dbReference type="PROSITE-ProRule" id="PRU00175"/>
    </source>
</evidence>
<dbReference type="OrthoDB" id="643976at2759"/>
<reference evidence="6" key="2">
    <citation type="submission" date="2018-10" db="UniProtKB">
        <authorList>
            <consortium name="EnsemblPlants"/>
        </authorList>
    </citation>
    <scope>IDENTIFICATION</scope>
</reference>
<keyword evidence="7" id="KW-1185">Reference proteome</keyword>